<dbReference type="EMBL" id="JAHWZX010000003">
    <property type="protein sequence ID" value="MBW4330266.1"/>
    <property type="molecule type" value="Genomic_DNA"/>
</dbReference>
<organism evidence="7 8">
    <name type="scientific">Stakelama flava</name>
    <dbReference type="NCBI Taxonomy" id="2860338"/>
    <lineage>
        <taxon>Bacteria</taxon>
        <taxon>Pseudomonadati</taxon>
        <taxon>Pseudomonadota</taxon>
        <taxon>Alphaproteobacteria</taxon>
        <taxon>Sphingomonadales</taxon>
        <taxon>Sphingomonadaceae</taxon>
        <taxon>Stakelama</taxon>
    </lineage>
</organism>
<evidence type="ECO:0000256" key="4">
    <source>
        <dbReference type="ARBA" id="ARBA00022989"/>
    </source>
</evidence>
<comment type="caution">
    <text evidence="7">The sequence shown here is derived from an EMBL/GenBank/DDBJ whole genome shotgun (WGS) entry which is preliminary data.</text>
</comment>
<dbReference type="PANTHER" id="PTHR30250:SF26">
    <property type="entry name" value="PSMA PROTEIN"/>
    <property type="match status" value="1"/>
</dbReference>
<keyword evidence="3 6" id="KW-0812">Transmembrane</keyword>
<dbReference type="Proteomes" id="UP001197214">
    <property type="component" value="Unassembled WGS sequence"/>
</dbReference>
<feature type="transmembrane region" description="Helical" evidence="6">
    <location>
        <begin position="399"/>
        <end position="425"/>
    </location>
</feature>
<keyword evidence="4 6" id="KW-1133">Transmembrane helix</keyword>
<feature type="transmembrane region" description="Helical" evidence="6">
    <location>
        <begin position="149"/>
        <end position="170"/>
    </location>
</feature>
<evidence type="ECO:0000313" key="7">
    <source>
        <dbReference type="EMBL" id="MBW4330266.1"/>
    </source>
</evidence>
<feature type="transmembrane region" description="Helical" evidence="6">
    <location>
        <begin position="256"/>
        <end position="278"/>
    </location>
</feature>
<dbReference type="PANTHER" id="PTHR30250">
    <property type="entry name" value="PST FAMILY PREDICTED COLANIC ACID TRANSPORTER"/>
    <property type="match status" value="1"/>
</dbReference>
<evidence type="ECO:0000256" key="1">
    <source>
        <dbReference type="ARBA" id="ARBA00004651"/>
    </source>
</evidence>
<keyword evidence="8" id="KW-1185">Reference proteome</keyword>
<evidence type="ECO:0008006" key="9">
    <source>
        <dbReference type="Google" id="ProtNLM"/>
    </source>
</evidence>
<dbReference type="InterPro" id="IPR048122">
    <property type="entry name" value="WZX-like"/>
</dbReference>
<dbReference type="InterPro" id="IPR050833">
    <property type="entry name" value="Poly_Biosynth_Transport"/>
</dbReference>
<feature type="transmembrane region" description="Helical" evidence="6">
    <location>
        <begin position="45"/>
        <end position="63"/>
    </location>
</feature>
<protein>
    <recommendedName>
        <fullName evidence="9">Lipopolysaccharide biosynthesis protein</fullName>
    </recommendedName>
</protein>
<proteinExistence type="predicted"/>
<keyword evidence="5 6" id="KW-0472">Membrane</keyword>
<gene>
    <name evidence="7" type="ORF">KY084_05195</name>
</gene>
<accession>A0ABS6XJA4</accession>
<reference evidence="7 8" key="1">
    <citation type="submission" date="2021-07" db="EMBL/GenBank/DDBJ databases">
        <title>Stakelama flava sp. nov., a novel endophytic bacterium isolated from branch of Kandelia candel.</title>
        <authorList>
            <person name="Tuo L."/>
        </authorList>
    </citation>
    <scope>NUCLEOTIDE SEQUENCE [LARGE SCALE GENOMIC DNA]</scope>
    <source>
        <strain evidence="7 8">CBK3Z-3</strain>
    </source>
</reference>
<comment type="subcellular location">
    <subcellularLocation>
        <location evidence="1">Cell membrane</location>
        <topology evidence="1">Multi-pass membrane protein</topology>
    </subcellularLocation>
</comment>
<keyword evidence="2" id="KW-1003">Cell membrane</keyword>
<dbReference type="RefSeq" id="WP_219237361.1">
    <property type="nucleotide sequence ID" value="NZ_JAHWZX010000003.1"/>
</dbReference>
<evidence type="ECO:0000313" key="8">
    <source>
        <dbReference type="Proteomes" id="UP001197214"/>
    </source>
</evidence>
<evidence type="ECO:0000256" key="6">
    <source>
        <dbReference type="SAM" id="Phobius"/>
    </source>
</evidence>
<feature type="transmembrane region" description="Helical" evidence="6">
    <location>
        <begin position="290"/>
        <end position="312"/>
    </location>
</feature>
<evidence type="ECO:0000256" key="5">
    <source>
        <dbReference type="ARBA" id="ARBA00023136"/>
    </source>
</evidence>
<evidence type="ECO:0000256" key="2">
    <source>
        <dbReference type="ARBA" id="ARBA00022475"/>
    </source>
</evidence>
<feature type="transmembrane region" description="Helical" evidence="6">
    <location>
        <begin position="177"/>
        <end position="197"/>
    </location>
</feature>
<name>A0ABS6XJA4_9SPHN</name>
<feature type="transmembrane region" description="Helical" evidence="6">
    <location>
        <begin position="333"/>
        <end position="359"/>
    </location>
</feature>
<feature type="transmembrane region" description="Helical" evidence="6">
    <location>
        <begin position="109"/>
        <end position="129"/>
    </location>
</feature>
<sequence>MKIWMRARRSGAMIAGFAAQAAQYGSALLLLPMLFTRLSSEEIGIWYLFITIQGLVLIADFGFQPTFARNIALAHSGASDLHTEGISEAVHDEPNWGLLNELLLVARRIYFGLAALLFLILATFGLWYVSSIAAKSGLDVGYVSRSWLIFSFGACLGIYFQWISPLLIGTDRVQTNYIYLIIARGGFALTGIIALYFGGRLTALAVALVGADLLGRLSVYPVVRSILSRLHGFTISPGAFRHLFARVWPNASRQGIVGIASFLILRYSSFVVATFFGLEMMASYGVSLQLMSALQQIALLPITILLPQLVAAQVRRDRQTLRRRWYNSMVAYALLYCAGGLVLVIAGGPIISAIGANVAPLPRSLLLLLCVTMGLEGNHTLAASIIVSGNRVPFTVPAVVSGIAVAVLATSAAWAGLGVAGVLFAQGLVQLAYNNWKWPLLVYRETRP</sequence>
<feature type="transmembrane region" description="Helical" evidence="6">
    <location>
        <begin position="203"/>
        <end position="223"/>
    </location>
</feature>
<evidence type="ECO:0000256" key="3">
    <source>
        <dbReference type="ARBA" id="ARBA00022692"/>
    </source>
</evidence>
<dbReference type="NCBIfam" id="NF041503">
    <property type="entry name" value="WZX_like"/>
    <property type="match status" value="1"/>
</dbReference>
<feature type="transmembrane region" description="Helical" evidence="6">
    <location>
        <begin position="365"/>
        <end position="387"/>
    </location>
</feature>